<dbReference type="SUPFAM" id="SSF52172">
    <property type="entry name" value="CheY-like"/>
    <property type="match status" value="1"/>
</dbReference>
<protein>
    <submittedName>
        <fullName evidence="11">Uncharacterized protein</fullName>
    </submittedName>
</protein>
<dbReference type="InterPro" id="IPR051552">
    <property type="entry name" value="HptR"/>
</dbReference>
<dbReference type="Gene3D" id="1.10.10.60">
    <property type="entry name" value="Homeodomain-like"/>
    <property type="match status" value="2"/>
</dbReference>
<gene>
    <name evidence="11" type="ORF">AV649_16655</name>
</gene>
<sequence length="257" mass="29846">MLTLVIVEDERIIRQGLIYTIDWTSLGITIVGEASNGAEGLKKIKEVKPDIVLTDIKMPVMDGIQMLEEAAGFHECEKLILTSYSDFSYAQKGIRLGVYDYILKPVDDRILHETFQKLTKKMIDQQKDKQKTQTISYYQELLDKDLSHHSNQYVTQCVSFIKEHYQEKLSNEDISESLSVSTSYLSRVFKKETNLTIMDYLNRYRIMKAISLLQTDNYRIYEIANDVGFSDYKHFSTVFKKYFSTSPGDFMARGKTR</sequence>
<proteinExistence type="predicted"/>
<dbReference type="InterPro" id="IPR018062">
    <property type="entry name" value="HTH_AraC-typ_CS"/>
</dbReference>
<dbReference type="GO" id="GO:0000160">
    <property type="term" value="P:phosphorelay signal transduction system"/>
    <property type="evidence" value="ECO:0007669"/>
    <property type="project" value="UniProtKB-KW"/>
</dbReference>
<organism evidence="11 12">
    <name type="scientific">Rossellomorea marisflavi</name>
    <dbReference type="NCBI Taxonomy" id="189381"/>
    <lineage>
        <taxon>Bacteria</taxon>
        <taxon>Bacillati</taxon>
        <taxon>Bacillota</taxon>
        <taxon>Bacilli</taxon>
        <taxon>Bacillales</taxon>
        <taxon>Bacillaceae</taxon>
        <taxon>Rossellomorea</taxon>
    </lineage>
</organism>
<reference evidence="12" key="1">
    <citation type="submission" date="2016-01" db="EMBL/GenBank/DDBJ databases">
        <title>Whole genome sequencing of Bhargavaea cecembensis T14.</title>
        <authorList>
            <person name="Hong K.W."/>
        </authorList>
    </citation>
    <scope>NUCLEOTIDE SEQUENCE [LARGE SCALE GENOMIC DNA]</scope>
    <source>
        <strain evidence="12">M19</strain>
    </source>
</reference>
<evidence type="ECO:0000256" key="8">
    <source>
        <dbReference type="PROSITE-ProRule" id="PRU00169"/>
    </source>
</evidence>
<dbReference type="Proteomes" id="UP000076510">
    <property type="component" value="Unassembled WGS sequence"/>
</dbReference>
<dbReference type="SUPFAM" id="SSF46689">
    <property type="entry name" value="Homeodomain-like"/>
    <property type="match status" value="2"/>
</dbReference>
<evidence type="ECO:0000256" key="4">
    <source>
        <dbReference type="ARBA" id="ARBA00023012"/>
    </source>
</evidence>
<evidence type="ECO:0000313" key="11">
    <source>
        <dbReference type="EMBL" id="KZE50999.1"/>
    </source>
</evidence>
<evidence type="ECO:0000256" key="2">
    <source>
        <dbReference type="ARBA" id="ARBA00022490"/>
    </source>
</evidence>
<evidence type="ECO:0000259" key="10">
    <source>
        <dbReference type="PROSITE" id="PS50110"/>
    </source>
</evidence>
<dbReference type="CDD" id="cd17536">
    <property type="entry name" value="REC_YesN-like"/>
    <property type="match status" value="1"/>
</dbReference>
<name>A0A165L4L5_9BACI</name>
<dbReference type="SMART" id="SM00342">
    <property type="entry name" value="HTH_ARAC"/>
    <property type="match status" value="1"/>
</dbReference>
<evidence type="ECO:0000256" key="5">
    <source>
        <dbReference type="ARBA" id="ARBA00023015"/>
    </source>
</evidence>
<keyword evidence="3 8" id="KW-0597">Phosphoprotein</keyword>
<evidence type="ECO:0000259" key="9">
    <source>
        <dbReference type="PROSITE" id="PS01124"/>
    </source>
</evidence>
<dbReference type="OrthoDB" id="159632at2"/>
<feature type="modified residue" description="4-aspartylphosphate" evidence="8">
    <location>
        <position position="55"/>
    </location>
</feature>
<evidence type="ECO:0000256" key="1">
    <source>
        <dbReference type="ARBA" id="ARBA00004496"/>
    </source>
</evidence>
<evidence type="ECO:0000256" key="7">
    <source>
        <dbReference type="ARBA" id="ARBA00023163"/>
    </source>
</evidence>
<dbReference type="GO" id="GO:0005737">
    <property type="term" value="C:cytoplasm"/>
    <property type="evidence" value="ECO:0007669"/>
    <property type="project" value="UniProtKB-SubCell"/>
</dbReference>
<keyword evidence="7" id="KW-0804">Transcription</keyword>
<keyword evidence="5" id="KW-0805">Transcription regulation</keyword>
<comment type="caution">
    <text evidence="11">The sequence shown here is derived from an EMBL/GenBank/DDBJ whole genome shotgun (WGS) entry which is preliminary data.</text>
</comment>
<evidence type="ECO:0000313" key="12">
    <source>
        <dbReference type="Proteomes" id="UP000076510"/>
    </source>
</evidence>
<dbReference type="GO" id="GO:0003700">
    <property type="term" value="F:DNA-binding transcription factor activity"/>
    <property type="evidence" value="ECO:0007669"/>
    <property type="project" value="InterPro"/>
</dbReference>
<evidence type="ECO:0000256" key="3">
    <source>
        <dbReference type="ARBA" id="ARBA00022553"/>
    </source>
</evidence>
<dbReference type="GO" id="GO:0043565">
    <property type="term" value="F:sequence-specific DNA binding"/>
    <property type="evidence" value="ECO:0007669"/>
    <property type="project" value="InterPro"/>
</dbReference>
<feature type="domain" description="HTH araC/xylS-type" evidence="9">
    <location>
        <begin position="155"/>
        <end position="253"/>
    </location>
</feature>
<dbReference type="PANTHER" id="PTHR42713:SF3">
    <property type="entry name" value="TRANSCRIPTIONAL REGULATORY PROTEIN HPTR"/>
    <property type="match status" value="1"/>
</dbReference>
<dbReference type="Pfam" id="PF12833">
    <property type="entry name" value="HTH_18"/>
    <property type="match status" value="1"/>
</dbReference>
<dbReference type="PANTHER" id="PTHR42713">
    <property type="entry name" value="HISTIDINE KINASE-RELATED"/>
    <property type="match status" value="1"/>
</dbReference>
<dbReference type="Pfam" id="PF00072">
    <property type="entry name" value="Response_reg"/>
    <property type="match status" value="1"/>
</dbReference>
<keyword evidence="6" id="KW-0238">DNA-binding</keyword>
<keyword evidence="4" id="KW-0902">Two-component regulatory system</keyword>
<comment type="subcellular location">
    <subcellularLocation>
        <location evidence="1">Cytoplasm</location>
    </subcellularLocation>
</comment>
<dbReference type="InterPro" id="IPR001789">
    <property type="entry name" value="Sig_transdc_resp-reg_receiver"/>
</dbReference>
<dbReference type="InterPro" id="IPR020449">
    <property type="entry name" value="Tscrpt_reg_AraC-type_HTH"/>
</dbReference>
<feature type="domain" description="Response regulatory" evidence="10">
    <location>
        <begin position="3"/>
        <end position="119"/>
    </location>
</feature>
<dbReference type="PROSITE" id="PS01124">
    <property type="entry name" value="HTH_ARAC_FAMILY_2"/>
    <property type="match status" value="1"/>
</dbReference>
<evidence type="ECO:0000256" key="6">
    <source>
        <dbReference type="ARBA" id="ARBA00023125"/>
    </source>
</evidence>
<dbReference type="EMBL" id="LQQY01000009">
    <property type="protein sequence ID" value="KZE50999.1"/>
    <property type="molecule type" value="Genomic_DNA"/>
</dbReference>
<keyword evidence="2" id="KW-0963">Cytoplasm</keyword>
<accession>A0A165L4L5</accession>
<dbReference type="PROSITE" id="PS00041">
    <property type="entry name" value="HTH_ARAC_FAMILY_1"/>
    <property type="match status" value="1"/>
</dbReference>
<dbReference type="InterPro" id="IPR011006">
    <property type="entry name" value="CheY-like_superfamily"/>
</dbReference>
<dbReference type="PROSITE" id="PS50110">
    <property type="entry name" value="RESPONSE_REGULATORY"/>
    <property type="match status" value="1"/>
</dbReference>
<dbReference type="SMART" id="SM00448">
    <property type="entry name" value="REC"/>
    <property type="match status" value="1"/>
</dbReference>
<dbReference type="InterPro" id="IPR018060">
    <property type="entry name" value="HTH_AraC"/>
</dbReference>
<dbReference type="AlphaFoldDB" id="A0A165L4L5"/>
<dbReference type="RefSeq" id="WP_063190938.1">
    <property type="nucleotide sequence ID" value="NZ_JBLGCT010000001.1"/>
</dbReference>
<dbReference type="Gene3D" id="3.40.50.2300">
    <property type="match status" value="1"/>
</dbReference>
<dbReference type="PRINTS" id="PR00032">
    <property type="entry name" value="HTHARAC"/>
</dbReference>
<dbReference type="InterPro" id="IPR009057">
    <property type="entry name" value="Homeodomain-like_sf"/>
</dbReference>